<protein>
    <submittedName>
        <fullName evidence="5">Glycosyltransferase</fullName>
    </submittedName>
</protein>
<accession>A0A7G9GHU1</accession>
<sequence>MIEYPKFSVLMSLYIKERTEYFVECMESILSQTIPPSEIVIVFDGPLSDELYATVKKYERLNPGLIKIVNNKYNKGLGLALTDGVLACSYDFIARMDTDDIAREDRFEIQLKMFINDPSLDICGSHIIEFDGNVNNVLARRVVPLTHEEIAKYQKQRSAFNHMTVMYKKNAVLKAGNYEHCPLMEDDLMWIRMLLSGAKCANYDGDLVFARTGSAMIERRGGWSYFKKYRSGRKIILDTGYISKWDYLKTIYIQFVVALVPKKIRLLIFTKLLR</sequence>
<evidence type="ECO:0000256" key="2">
    <source>
        <dbReference type="ARBA" id="ARBA00022676"/>
    </source>
</evidence>
<evidence type="ECO:0000256" key="3">
    <source>
        <dbReference type="ARBA" id="ARBA00022679"/>
    </source>
</evidence>
<gene>
    <name evidence="5" type="ORF">H9Q79_00275</name>
</gene>
<dbReference type="Gene3D" id="3.90.550.10">
    <property type="entry name" value="Spore Coat Polysaccharide Biosynthesis Protein SpsA, Chain A"/>
    <property type="match status" value="1"/>
</dbReference>
<feature type="domain" description="Glycosyltransferase 2-like" evidence="4">
    <location>
        <begin position="8"/>
        <end position="175"/>
    </location>
</feature>
<dbReference type="InterPro" id="IPR029044">
    <property type="entry name" value="Nucleotide-diphossugar_trans"/>
</dbReference>
<name>A0A7G9GHU1_9FIRM</name>
<evidence type="ECO:0000313" key="6">
    <source>
        <dbReference type="Proteomes" id="UP000515860"/>
    </source>
</evidence>
<dbReference type="PANTHER" id="PTHR43685:SF5">
    <property type="entry name" value="GLYCOSYLTRANSFERASE EPSE-RELATED"/>
    <property type="match status" value="1"/>
</dbReference>
<keyword evidence="3 5" id="KW-0808">Transferase</keyword>
<proteinExistence type="inferred from homology"/>
<keyword evidence="6" id="KW-1185">Reference proteome</keyword>
<dbReference type="KEGG" id="whj:H9Q79_00275"/>
<dbReference type="EMBL" id="CP060635">
    <property type="protein sequence ID" value="QNM10373.1"/>
    <property type="molecule type" value="Genomic_DNA"/>
</dbReference>
<dbReference type="InterPro" id="IPR050834">
    <property type="entry name" value="Glycosyltransf_2"/>
</dbReference>
<dbReference type="GO" id="GO:0016757">
    <property type="term" value="F:glycosyltransferase activity"/>
    <property type="evidence" value="ECO:0007669"/>
    <property type="project" value="UniProtKB-KW"/>
</dbReference>
<keyword evidence="2" id="KW-0328">Glycosyltransferase</keyword>
<comment type="similarity">
    <text evidence="1">Belongs to the glycosyltransferase 2 family.</text>
</comment>
<reference evidence="5 6" key="1">
    <citation type="submission" date="2020-08" db="EMBL/GenBank/DDBJ databases">
        <authorList>
            <person name="Liu C."/>
            <person name="Sun Q."/>
        </authorList>
    </citation>
    <scope>NUCLEOTIDE SEQUENCE [LARGE SCALE GENOMIC DNA]</scope>
    <source>
        <strain evidence="5 6">NSJ-29</strain>
    </source>
</reference>
<organism evidence="5 6">
    <name type="scientific">Wansuia hejianensis</name>
    <dbReference type="NCBI Taxonomy" id="2763667"/>
    <lineage>
        <taxon>Bacteria</taxon>
        <taxon>Bacillati</taxon>
        <taxon>Bacillota</taxon>
        <taxon>Clostridia</taxon>
        <taxon>Lachnospirales</taxon>
        <taxon>Lachnospiraceae</taxon>
        <taxon>Wansuia</taxon>
    </lineage>
</organism>
<evidence type="ECO:0000313" key="5">
    <source>
        <dbReference type="EMBL" id="QNM10373.1"/>
    </source>
</evidence>
<dbReference type="PANTHER" id="PTHR43685">
    <property type="entry name" value="GLYCOSYLTRANSFERASE"/>
    <property type="match status" value="1"/>
</dbReference>
<evidence type="ECO:0000256" key="1">
    <source>
        <dbReference type="ARBA" id="ARBA00006739"/>
    </source>
</evidence>
<dbReference type="InterPro" id="IPR001173">
    <property type="entry name" value="Glyco_trans_2-like"/>
</dbReference>
<evidence type="ECO:0000259" key="4">
    <source>
        <dbReference type="Pfam" id="PF00535"/>
    </source>
</evidence>
<dbReference type="Proteomes" id="UP000515860">
    <property type="component" value="Chromosome"/>
</dbReference>
<dbReference type="AlphaFoldDB" id="A0A7G9GHU1"/>
<dbReference type="SUPFAM" id="SSF53448">
    <property type="entry name" value="Nucleotide-diphospho-sugar transferases"/>
    <property type="match status" value="1"/>
</dbReference>
<dbReference type="Pfam" id="PF00535">
    <property type="entry name" value="Glycos_transf_2"/>
    <property type="match status" value="1"/>
</dbReference>